<protein>
    <submittedName>
        <fullName evidence="1">Uncharacterized protein</fullName>
    </submittedName>
</protein>
<sequence>MRATEMEIRKLTEIPSDEFPLNYWRYNRLMDELRDAARGFERLGGMGWPGGKDLDKRLMSIWSDLHGVWETIQETERQLAALVQDED</sequence>
<dbReference type="EMBL" id="RJJU01000008">
    <property type="protein sequence ID" value="RUM11864.1"/>
    <property type="molecule type" value="Genomic_DNA"/>
</dbReference>
<accession>A0ABY0B7Z4</accession>
<gene>
    <name evidence="1" type="ORF">EFB14_15865</name>
</gene>
<organism evidence="1 2">
    <name type="scientific">Rhizobium fabae</name>
    <dbReference type="NCBI Taxonomy" id="573179"/>
    <lineage>
        <taxon>Bacteria</taxon>
        <taxon>Pseudomonadati</taxon>
        <taxon>Pseudomonadota</taxon>
        <taxon>Alphaproteobacteria</taxon>
        <taxon>Hyphomicrobiales</taxon>
        <taxon>Rhizobiaceae</taxon>
        <taxon>Rhizobium/Agrobacterium group</taxon>
        <taxon>Rhizobium</taxon>
    </lineage>
</organism>
<proteinExistence type="predicted"/>
<dbReference type="Proteomes" id="UP000272004">
    <property type="component" value="Unassembled WGS sequence"/>
</dbReference>
<reference evidence="1 2" key="1">
    <citation type="submission" date="2018-11" db="EMBL/GenBank/DDBJ databases">
        <authorList>
            <person name="Huo Y."/>
        </authorList>
    </citation>
    <scope>NUCLEOTIDE SEQUENCE [LARGE SCALE GENOMIC DNA]</scope>
    <source>
        <strain evidence="1 2">CCBAU 33202</strain>
    </source>
</reference>
<name>A0ABY0B7Z4_9HYPH</name>
<evidence type="ECO:0000313" key="2">
    <source>
        <dbReference type="Proteomes" id="UP000272004"/>
    </source>
</evidence>
<evidence type="ECO:0000313" key="1">
    <source>
        <dbReference type="EMBL" id="RUM11864.1"/>
    </source>
</evidence>
<keyword evidence="2" id="KW-1185">Reference proteome</keyword>
<comment type="caution">
    <text evidence="1">The sequence shown here is derived from an EMBL/GenBank/DDBJ whole genome shotgun (WGS) entry which is preliminary data.</text>
</comment>